<evidence type="ECO:0000256" key="3">
    <source>
        <dbReference type="ARBA" id="ARBA00010345"/>
    </source>
</evidence>
<dbReference type="Proteomes" id="UP000292702">
    <property type="component" value="Unassembled WGS sequence"/>
</dbReference>
<protein>
    <recommendedName>
        <fullName evidence="10">Protein PBN1</fullName>
    </recommendedName>
</protein>
<dbReference type="InterPro" id="IPR040039">
    <property type="entry name" value="PIGX"/>
</dbReference>
<dbReference type="GO" id="GO:0006506">
    <property type="term" value="P:GPI anchor biosynthetic process"/>
    <property type="evidence" value="ECO:0007669"/>
    <property type="project" value="UniProtKB-UniPathway"/>
</dbReference>
<evidence type="ECO:0000256" key="7">
    <source>
        <dbReference type="ARBA" id="ARBA00022989"/>
    </source>
</evidence>
<keyword evidence="6 10" id="KW-0256">Endoplasmic reticulum</keyword>
<organism evidence="11 12">
    <name type="scientific">Steccherinum ochraceum</name>
    <dbReference type="NCBI Taxonomy" id="92696"/>
    <lineage>
        <taxon>Eukaryota</taxon>
        <taxon>Fungi</taxon>
        <taxon>Dikarya</taxon>
        <taxon>Basidiomycota</taxon>
        <taxon>Agaricomycotina</taxon>
        <taxon>Agaricomycetes</taxon>
        <taxon>Polyporales</taxon>
        <taxon>Steccherinaceae</taxon>
        <taxon>Steccherinum</taxon>
    </lineage>
</organism>
<keyword evidence="4 10" id="KW-0337">GPI-anchor biosynthesis</keyword>
<dbReference type="InterPro" id="IPR013233">
    <property type="entry name" value="PIG-X/PBN1"/>
</dbReference>
<feature type="transmembrane region" description="Helical" evidence="10">
    <location>
        <begin position="182"/>
        <end position="204"/>
    </location>
</feature>
<evidence type="ECO:0000256" key="4">
    <source>
        <dbReference type="ARBA" id="ARBA00022502"/>
    </source>
</evidence>
<proteinExistence type="inferred from homology"/>
<dbReference type="PANTHER" id="PTHR28650:SF1">
    <property type="entry name" value="PHOSPHATIDYLINOSITOL-GLYCAN BIOSYNTHESIS CLASS X PROTEIN"/>
    <property type="match status" value="1"/>
</dbReference>
<evidence type="ECO:0000256" key="6">
    <source>
        <dbReference type="ARBA" id="ARBA00022824"/>
    </source>
</evidence>
<dbReference type="OrthoDB" id="5546453at2759"/>
<evidence type="ECO:0000313" key="12">
    <source>
        <dbReference type="Proteomes" id="UP000292702"/>
    </source>
</evidence>
<keyword evidence="7 10" id="KW-1133">Transmembrane helix</keyword>
<comment type="function">
    <text evidence="10">Required for proper folding and/or the stability of a subset of proteins in the endoplasmic reticulum. Component of glycosylphosphatidylinositol-mannosyltransferase 1 which transfers the first of the 4 mannoses in the GPI-anchor precursors during GPI-anchor biosynthesis. Probably acts by stabilizing the mannosyltransferase GPI14.</text>
</comment>
<evidence type="ECO:0000256" key="2">
    <source>
        <dbReference type="ARBA" id="ARBA00004687"/>
    </source>
</evidence>
<dbReference type="GO" id="GO:0005789">
    <property type="term" value="C:endoplasmic reticulum membrane"/>
    <property type="evidence" value="ECO:0007669"/>
    <property type="project" value="UniProtKB-SubCell"/>
</dbReference>
<name>A0A4R0RL17_9APHY</name>
<dbReference type="SMART" id="SM00780">
    <property type="entry name" value="PIG-X"/>
    <property type="match status" value="1"/>
</dbReference>
<accession>A0A4R0RL17</accession>
<dbReference type="PANTHER" id="PTHR28650">
    <property type="entry name" value="PHOSPHATIDYLINOSITOL-GLYCAN BIOSYNTHESIS CLASS X PROTEIN"/>
    <property type="match status" value="1"/>
</dbReference>
<evidence type="ECO:0000256" key="8">
    <source>
        <dbReference type="ARBA" id="ARBA00023136"/>
    </source>
</evidence>
<evidence type="ECO:0000256" key="5">
    <source>
        <dbReference type="ARBA" id="ARBA00022692"/>
    </source>
</evidence>
<dbReference type="UniPathway" id="UPA00196"/>
<keyword evidence="5 10" id="KW-0812">Transmembrane</keyword>
<dbReference type="STRING" id="92696.A0A4R0RL17"/>
<evidence type="ECO:0000256" key="9">
    <source>
        <dbReference type="ARBA" id="ARBA00023180"/>
    </source>
</evidence>
<gene>
    <name evidence="11" type="ORF">EIP91_012153</name>
</gene>
<dbReference type="EMBL" id="RWJN01000090">
    <property type="protein sequence ID" value="TCD67643.1"/>
    <property type="molecule type" value="Genomic_DNA"/>
</dbReference>
<dbReference type="Pfam" id="PF08320">
    <property type="entry name" value="PIG-X"/>
    <property type="match status" value="1"/>
</dbReference>
<evidence type="ECO:0000256" key="10">
    <source>
        <dbReference type="RuleBase" id="RU366056"/>
    </source>
</evidence>
<comment type="subcellular location">
    <subcellularLocation>
        <location evidence="1 10">Endoplasmic reticulum membrane</location>
        <topology evidence="1 10">Single-pass membrane protein</topology>
    </subcellularLocation>
</comment>
<keyword evidence="8 10" id="KW-0472">Membrane</keyword>
<keyword evidence="12" id="KW-1185">Reference proteome</keyword>
<evidence type="ECO:0000313" key="11">
    <source>
        <dbReference type="EMBL" id="TCD67643.1"/>
    </source>
</evidence>
<dbReference type="AlphaFoldDB" id="A0A4R0RL17"/>
<comment type="pathway">
    <text evidence="2 10">Glycolipid biosynthesis; glycosylphosphatidylinositol-anchor biosynthesis.</text>
</comment>
<reference evidence="11 12" key="1">
    <citation type="submission" date="2018-11" db="EMBL/GenBank/DDBJ databases">
        <title>Genome assembly of Steccherinum ochraceum LE-BIN_3174, the white-rot fungus of the Steccherinaceae family (The Residual Polyporoid clade, Polyporales, Basidiomycota).</title>
        <authorList>
            <person name="Fedorova T.V."/>
            <person name="Glazunova O.A."/>
            <person name="Landesman E.O."/>
            <person name="Moiseenko K.V."/>
            <person name="Psurtseva N.V."/>
            <person name="Savinova O.S."/>
            <person name="Shakhova N.V."/>
            <person name="Tyazhelova T.V."/>
            <person name="Vasina D.V."/>
        </authorList>
    </citation>
    <scope>NUCLEOTIDE SEQUENCE [LARGE SCALE GENOMIC DNA]</scope>
    <source>
        <strain evidence="11 12">LE-BIN_3174</strain>
    </source>
</reference>
<keyword evidence="9" id="KW-0325">Glycoprotein</keyword>
<comment type="caution">
    <text evidence="11">The sequence shown here is derived from an EMBL/GenBank/DDBJ whole genome shotgun (WGS) entry which is preliminary data.</text>
</comment>
<evidence type="ECO:0000256" key="1">
    <source>
        <dbReference type="ARBA" id="ARBA00004389"/>
    </source>
</evidence>
<sequence>MADLPVELVASLDDQHGAHRKYHTRLLSPFLPRPCSLHIRYHFPADIYVDPYELEDLWAHPFWLNDTVNLEHPVRTGSTLHPTELQVALKDVAADSEILLTVPVHVRYGLPSSDHHSSVVLPQPTGVWSCPSDGVESSLPDPAFHHIPPLQSSFQSSKEAAAHVTIPLGSPAHLAYVEQGTAVVVTATFLYLLSVFFTTARRLYASKTELKSI</sequence>
<comment type="similarity">
    <text evidence="3 10">Belongs to the PIGX family.</text>
</comment>